<feature type="region of interest" description="Disordered" evidence="5">
    <location>
        <begin position="473"/>
        <end position="497"/>
    </location>
</feature>
<dbReference type="SUPFAM" id="SSF53649">
    <property type="entry name" value="Alkaline phosphatase-like"/>
    <property type="match status" value="1"/>
</dbReference>
<feature type="signal peptide" evidence="6">
    <location>
        <begin position="1"/>
        <end position="28"/>
    </location>
</feature>
<comment type="similarity">
    <text evidence="1">Belongs to the sulfatase family.</text>
</comment>
<evidence type="ECO:0000256" key="2">
    <source>
        <dbReference type="ARBA" id="ARBA00022723"/>
    </source>
</evidence>
<dbReference type="RefSeq" id="WP_330930067.1">
    <property type="nucleotide sequence ID" value="NZ_CP119075.1"/>
</dbReference>
<dbReference type="GO" id="GO:0004065">
    <property type="term" value="F:arylsulfatase activity"/>
    <property type="evidence" value="ECO:0007669"/>
    <property type="project" value="TreeGrafter"/>
</dbReference>
<proteinExistence type="inferred from homology"/>
<evidence type="ECO:0000256" key="1">
    <source>
        <dbReference type="ARBA" id="ARBA00008779"/>
    </source>
</evidence>
<dbReference type="AlphaFoldDB" id="A0AAE9ZWA5"/>
<reference evidence="8" key="1">
    <citation type="submission" date="2023-03" db="EMBL/GenBank/DDBJ databases">
        <title>Lomoglobus Profundus gen. nov., sp. nov., a novel member of the phylum Verrucomicrobia, isolated from deep-marine sediment of South China Sea.</title>
        <authorList>
            <person name="Ahmad T."/>
            <person name="Ishaq S.E."/>
            <person name="Wang F."/>
        </authorList>
    </citation>
    <scope>NUCLEOTIDE SEQUENCE</scope>
    <source>
        <strain evidence="8">LMO-M01</strain>
    </source>
</reference>
<organism evidence="8 9">
    <name type="scientific">Synoicihabitans lomoniglobus</name>
    <dbReference type="NCBI Taxonomy" id="2909285"/>
    <lineage>
        <taxon>Bacteria</taxon>
        <taxon>Pseudomonadati</taxon>
        <taxon>Verrucomicrobiota</taxon>
        <taxon>Opitutia</taxon>
        <taxon>Opitutales</taxon>
        <taxon>Opitutaceae</taxon>
        <taxon>Synoicihabitans</taxon>
    </lineage>
</organism>
<keyword evidence="9" id="KW-1185">Reference proteome</keyword>
<evidence type="ECO:0000256" key="4">
    <source>
        <dbReference type="ARBA" id="ARBA00022837"/>
    </source>
</evidence>
<gene>
    <name evidence="8" type="ORF">PXH66_17110</name>
</gene>
<evidence type="ECO:0000313" key="9">
    <source>
        <dbReference type="Proteomes" id="UP001218638"/>
    </source>
</evidence>
<dbReference type="PROSITE" id="PS00523">
    <property type="entry name" value="SULFATASE_1"/>
    <property type="match status" value="1"/>
</dbReference>
<evidence type="ECO:0000313" key="8">
    <source>
        <dbReference type="EMBL" id="WED64060.1"/>
    </source>
</evidence>
<keyword evidence="4" id="KW-0106">Calcium</keyword>
<keyword evidence="6" id="KW-0732">Signal</keyword>
<name>A0AAE9ZWA5_9BACT</name>
<protein>
    <submittedName>
        <fullName evidence="8">Sulfatase-like hydrolase/transferase</fullName>
    </submittedName>
</protein>
<dbReference type="InterPro" id="IPR017850">
    <property type="entry name" value="Alkaline_phosphatase_core_sf"/>
</dbReference>
<evidence type="ECO:0000256" key="6">
    <source>
        <dbReference type="SAM" id="SignalP"/>
    </source>
</evidence>
<feature type="domain" description="Sulfatase N-terminal" evidence="7">
    <location>
        <begin position="39"/>
        <end position="353"/>
    </location>
</feature>
<dbReference type="Proteomes" id="UP001218638">
    <property type="component" value="Chromosome"/>
</dbReference>
<feature type="chain" id="PRO_5042177077" evidence="6">
    <location>
        <begin position="29"/>
        <end position="497"/>
    </location>
</feature>
<dbReference type="InterPro" id="IPR050738">
    <property type="entry name" value="Sulfatase"/>
</dbReference>
<dbReference type="KEGG" id="slom:PXH66_17110"/>
<accession>A0AAE9ZWA5</accession>
<dbReference type="Gene3D" id="3.40.720.10">
    <property type="entry name" value="Alkaline Phosphatase, subunit A"/>
    <property type="match status" value="1"/>
</dbReference>
<dbReference type="EMBL" id="CP119075">
    <property type="protein sequence ID" value="WED64060.1"/>
    <property type="molecule type" value="Genomic_DNA"/>
</dbReference>
<dbReference type="InterPro" id="IPR000917">
    <property type="entry name" value="Sulfatase_N"/>
</dbReference>
<evidence type="ECO:0000256" key="5">
    <source>
        <dbReference type="SAM" id="MobiDB-lite"/>
    </source>
</evidence>
<dbReference type="PANTHER" id="PTHR42693:SF53">
    <property type="entry name" value="ENDO-4-O-SULFATASE"/>
    <property type="match status" value="1"/>
</dbReference>
<keyword evidence="2" id="KW-0479">Metal-binding</keyword>
<sequence>MNHPAPPLSFLRYLLVTVMLGIPLAAQAGTSPKTLSAQPNIVLIMADDLSAKEFQLYGGPIQTPNLERLAHGGMFYQAAWSTPLCGPSRAMLMTGRYPFRTGFYHNQVKPPDADLWHHNILLPQLLGRAGYHTAMFGKNHFGGDARSDYGFDESLTVEDWPGYDGPSQGLPNASDAGMYSVQWYWHPALLHNGEGIPTGPKDFGPDIEVDHIVEFIGANKHRPFFVYYPTNLPHQNYVPSRGRWAYTDVPERDADGKLTGQRIEGSLESNAAYVDHLVGRIVAAVSEAGLAEQTIIMFVTDNGTAGYGKNHLETDKAVHVPLIVNAPGMIPPTGYVDTLVDFTDFLPTLVDLAHGELPFDYALDGHSFAPQIWGDTKFEGRSWIFTQMHLARWFRDHDWLLDGNGRFYRIGDARTEVEGYEDVTLSTDPEVIAARRRFETYSEKTPKPDLDDPEVYARWRDLLEDRVEYNKLGDFAPYRPPYLDNEMSPTGPDHLSP</sequence>
<evidence type="ECO:0000256" key="3">
    <source>
        <dbReference type="ARBA" id="ARBA00022801"/>
    </source>
</evidence>
<dbReference type="GO" id="GO:0046872">
    <property type="term" value="F:metal ion binding"/>
    <property type="evidence" value="ECO:0007669"/>
    <property type="project" value="UniProtKB-KW"/>
</dbReference>
<evidence type="ECO:0000259" key="7">
    <source>
        <dbReference type="Pfam" id="PF00884"/>
    </source>
</evidence>
<dbReference type="PANTHER" id="PTHR42693">
    <property type="entry name" value="ARYLSULFATASE FAMILY MEMBER"/>
    <property type="match status" value="1"/>
</dbReference>
<dbReference type="Pfam" id="PF00884">
    <property type="entry name" value="Sulfatase"/>
    <property type="match status" value="1"/>
</dbReference>
<dbReference type="InterPro" id="IPR024607">
    <property type="entry name" value="Sulfatase_CS"/>
</dbReference>
<keyword evidence="3 8" id="KW-0378">Hydrolase</keyword>